<dbReference type="InterPro" id="IPR007761">
    <property type="entry name" value="MtlR-like"/>
</dbReference>
<evidence type="ECO:0000313" key="1">
    <source>
        <dbReference type="EMBL" id="RNJ50885.1"/>
    </source>
</evidence>
<name>A0A3M9XSR1_9HYPH</name>
<dbReference type="PANTHER" id="PTHR37941:SF1">
    <property type="entry name" value="FUMARASE E-RELATED"/>
    <property type="match status" value="1"/>
</dbReference>
<dbReference type="InterPro" id="IPR038026">
    <property type="entry name" value="MtlR-like_sf"/>
</dbReference>
<reference evidence="1 2" key="1">
    <citation type="submission" date="2018-08" db="EMBL/GenBank/DDBJ databases">
        <title>Genome sequence of Methylocystis hirsuta CSC1, a methanotroph able to accumulate PHAs.</title>
        <authorList>
            <person name="Bordel S."/>
            <person name="Rodriguez E."/>
            <person name="Gancedo J."/>
            <person name="Munoz R."/>
        </authorList>
    </citation>
    <scope>NUCLEOTIDE SEQUENCE [LARGE SCALE GENOMIC DNA]</scope>
    <source>
        <strain evidence="1 2">CSC1</strain>
    </source>
</reference>
<dbReference type="PANTHER" id="PTHR37941">
    <property type="entry name" value="FUMARASE E-RELATED"/>
    <property type="match status" value="1"/>
</dbReference>
<evidence type="ECO:0000313" key="2">
    <source>
        <dbReference type="Proteomes" id="UP000268623"/>
    </source>
</evidence>
<dbReference type="SUPFAM" id="SSF158668">
    <property type="entry name" value="MtlR-like"/>
    <property type="match status" value="1"/>
</dbReference>
<sequence length="271" mass="30841">MILDKIKRISGRINCLLLRRHNMIESADAILDEVARALYKQSVIQAREEIDALSFTASELKDLFIRLRTETETARILIFASYLEDRVTALIKLRLYHLDTPKIEKEIFGGHGPLGTFGSRLALAYQLGWISPKQKARLDAFKNIRNEFAHRAFSASFSDQNISDWFLNMNYNVFHYAERMRRAVGDQPGSESEGIFISGSDIDGDLEKLLKLLLLVTDTMFDLLVLPSAIVHRVEAGLIVEGFGKESQLVMDIRRDVARATLALLKKERDK</sequence>
<dbReference type="EMBL" id="QWDD01000001">
    <property type="protein sequence ID" value="RNJ50885.1"/>
    <property type="molecule type" value="Genomic_DNA"/>
</dbReference>
<comment type="caution">
    <text evidence="1">The sequence shown here is derived from an EMBL/GenBank/DDBJ whole genome shotgun (WGS) entry which is preliminary data.</text>
</comment>
<dbReference type="AlphaFoldDB" id="A0A3M9XSR1"/>
<dbReference type="Proteomes" id="UP000268623">
    <property type="component" value="Unassembled WGS sequence"/>
</dbReference>
<dbReference type="GO" id="GO:0045892">
    <property type="term" value="P:negative regulation of DNA-templated transcription"/>
    <property type="evidence" value="ECO:0007669"/>
    <property type="project" value="TreeGrafter"/>
</dbReference>
<organism evidence="1 2">
    <name type="scientific">Methylocystis hirsuta</name>
    <dbReference type="NCBI Taxonomy" id="369798"/>
    <lineage>
        <taxon>Bacteria</taxon>
        <taxon>Pseudomonadati</taxon>
        <taxon>Pseudomonadota</taxon>
        <taxon>Alphaproteobacteria</taxon>
        <taxon>Hyphomicrobiales</taxon>
        <taxon>Methylocystaceae</taxon>
        <taxon>Methylocystis</taxon>
    </lineage>
</organism>
<accession>A0A3M9XSR1</accession>
<dbReference type="OrthoDB" id="291822at2"/>
<keyword evidence="2" id="KW-1185">Reference proteome</keyword>
<dbReference type="Gene3D" id="1.20.120.330">
    <property type="entry name" value="Nucleotidyltransferases domain 2"/>
    <property type="match status" value="1"/>
</dbReference>
<protein>
    <submittedName>
        <fullName evidence="1">Uncharacterized protein</fullName>
    </submittedName>
</protein>
<proteinExistence type="predicted"/>
<gene>
    <name evidence="1" type="ORF">D1O30_16140</name>
</gene>